<sequence length="150" mass="16628">MKVLACVVMVMGMTQGASLSNPKASLSIKDKLALDLPLKYVSESTKAPTKLELVKVSFPSTTTTTTTTTPEPQRNTERPQYIDATVFRHQFTRPNTETEPPQPLVDGRSFDYEAHFRLWDDLSSFAGEMGPLGGDLRGEEYIVGFRPPGF</sequence>
<feature type="chain" id="PRO_5035319432" evidence="2">
    <location>
        <begin position="17"/>
        <end position="150"/>
    </location>
</feature>
<accession>A0A8J5J9T8</accession>
<evidence type="ECO:0000313" key="3">
    <source>
        <dbReference type="EMBL" id="KAG7153648.1"/>
    </source>
</evidence>
<evidence type="ECO:0000256" key="1">
    <source>
        <dbReference type="SAM" id="MobiDB-lite"/>
    </source>
</evidence>
<comment type="caution">
    <text evidence="3">The sequence shown here is derived from an EMBL/GenBank/DDBJ whole genome shotgun (WGS) entry which is preliminary data.</text>
</comment>
<feature type="signal peptide" evidence="2">
    <location>
        <begin position="1"/>
        <end position="16"/>
    </location>
</feature>
<dbReference type="Proteomes" id="UP000747542">
    <property type="component" value="Unassembled WGS sequence"/>
</dbReference>
<protein>
    <submittedName>
        <fullName evidence="3">Putative transcription-associated protein 1-like</fullName>
    </submittedName>
</protein>
<feature type="region of interest" description="Disordered" evidence="1">
    <location>
        <begin position="59"/>
        <end position="78"/>
    </location>
</feature>
<keyword evidence="4" id="KW-1185">Reference proteome</keyword>
<organism evidence="3 4">
    <name type="scientific">Homarus americanus</name>
    <name type="common">American lobster</name>
    <dbReference type="NCBI Taxonomy" id="6706"/>
    <lineage>
        <taxon>Eukaryota</taxon>
        <taxon>Metazoa</taxon>
        <taxon>Ecdysozoa</taxon>
        <taxon>Arthropoda</taxon>
        <taxon>Crustacea</taxon>
        <taxon>Multicrustacea</taxon>
        <taxon>Malacostraca</taxon>
        <taxon>Eumalacostraca</taxon>
        <taxon>Eucarida</taxon>
        <taxon>Decapoda</taxon>
        <taxon>Pleocyemata</taxon>
        <taxon>Astacidea</taxon>
        <taxon>Nephropoidea</taxon>
        <taxon>Nephropidae</taxon>
        <taxon>Homarus</taxon>
    </lineage>
</organism>
<reference evidence="3" key="1">
    <citation type="journal article" date="2021" name="Sci. Adv.">
        <title>The American lobster genome reveals insights on longevity, neural, and immune adaptations.</title>
        <authorList>
            <person name="Polinski J.M."/>
            <person name="Zimin A.V."/>
            <person name="Clark K.F."/>
            <person name="Kohn A.B."/>
            <person name="Sadowski N."/>
            <person name="Timp W."/>
            <person name="Ptitsyn A."/>
            <person name="Khanna P."/>
            <person name="Romanova D.Y."/>
            <person name="Williams P."/>
            <person name="Greenwood S.J."/>
            <person name="Moroz L.L."/>
            <person name="Walt D.R."/>
            <person name="Bodnar A.G."/>
        </authorList>
    </citation>
    <scope>NUCLEOTIDE SEQUENCE</scope>
    <source>
        <strain evidence="3">GMGI-L3</strain>
    </source>
</reference>
<dbReference type="EMBL" id="JAHLQT010046319">
    <property type="protein sequence ID" value="KAG7153648.1"/>
    <property type="molecule type" value="Genomic_DNA"/>
</dbReference>
<evidence type="ECO:0000256" key="2">
    <source>
        <dbReference type="SAM" id="SignalP"/>
    </source>
</evidence>
<name>A0A8J5J9T8_HOMAM</name>
<dbReference type="AlphaFoldDB" id="A0A8J5J9T8"/>
<proteinExistence type="predicted"/>
<keyword evidence="2" id="KW-0732">Signal</keyword>
<gene>
    <name evidence="3" type="ORF">Hamer_G009307</name>
</gene>
<evidence type="ECO:0000313" key="4">
    <source>
        <dbReference type="Proteomes" id="UP000747542"/>
    </source>
</evidence>